<dbReference type="RefSeq" id="WP_012071338.1">
    <property type="nucleotide sequence ID" value="NZ_FQVF01000015.1"/>
</dbReference>
<dbReference type="OrthoDB" id="5587545at2"/>
<dbReference type="InterPro" id="IPR015017">
    <property type="entry name" value="DUF1904"/>
</dbReference>
<reference evidence="2" key="1">
    <citation type="submission" date="2016-11" db="EMBL/GenBank/DDBJ databases">
        <authorList>
            <person name="Varghese N."/>
            <person name="Submissions S."/>
        </authorList>
    </citation>
    <scope>NUCLEOTIDE SEQUENCE [LARGE SCALE GENOMIC DNA]</scope>
    <source>
        <strain evidence="2">DSM 16579</strain>
    </source>
</reference>
<dbReference type="AlphaFoldDB" id="A0A1M5GPY8"/>
<evidence type="ECO:0000313" key="1">
    <source>
        <dbReference type="EMBL" id="SHG05766.1"/>
    </source>
</evidence>
<dbReference type="SUPFAM" id="SSF55331">
    <property type="entry name" value="Tautomerase/MIF"/>
    <property type="match status" value="1"/>
</dbReference>
<sequence>MPHLRVRGLAFDELESIADILIENLAEITDTPNSHFTLEYQATTYLAVGGASPAYPFFDVLWFDRGDEVKRKVALIIEELVRPLVDSGQDITVLFHDLQGKDYYENGEHF</sequence>
<organism evidence="1 2">
    <name type="scientific">Marinomonas polaris DSM 16579</name>
    <dbReference type="NCBI Taxonomy" id="1122206"/>
    <lineage>
        <taxon>Bacteria</taxon>
        <taxon>Pseudomonadati</taxon>
        <taxon>Pseudomonadota</taxon>
        <taxon>Gammaproteobacteria</taxon>
        <taxon>Oceanospirillales</taxon>
        <taxon>Oceanospirillaceae</taxon>
        <taxon>Marinomonas</taxon>
    </lineage>
</organism>
<protein>
    <recommendedName>
        <fullName evidence="3">DUF1904 domain-containing protein</fullName>
    </recommendedName>
</protein>
<dbReference type="Gene3D" id="3.30.429.10">
    <property type="entry name" value="Macrophage Migration Inhibitory Factor"/>
    <property type="match status" value="1"/>
</dbReference>
<proteinExistence type="predicted"/>
<dbReference type="EMBL" id="FQVF01000015">
    <property type="protein sequence ID" value="SHG05766.1"/>
    <property type="molecule type" value="Genomic_DNA"/>
</dbReference>
<keyword evidence="2" id="KW-1185">Reference proteome</keyword>
<evidence type="ECO:0008006" key="3">
    <source>
        <dbReference type="Google" id="ProtNLM"/>
    </source>
</evidence>
<dbReference type="STRING" id="1122206.SAMN02745753_03173"/>
<name>A0A1M5GPY8_9GAMM</name>
<accession>A0A1M5GPY8</accession>
<evidence type="ECO:0000313" key="2">
    <source>
        <dbReference type="Proteomes" id="UP000184517"/>
    </source>
</evidence>
<dbReference type="Pfam" id="PF08921">
    <property type="entry name" value="DUF1904"/>
    <property type="match status" value="1"/>
</dbReference>
<dbReference type="Proteomes" id="UP000184517">
    <property type="component" value="Unassembled WGS sequence"/>
</dbReference>
<dbReference type="InterPro" id="IPR014347">
    <property type="entry name" value="Tautomerase/MIF_sf"/>
</dbReference>
<gene>
    <name evidence="1" type="ORF">SAMN02745753_03173</name>
</gene>